<dbReference type="GO" id="GO:0000978">
    <property type="term" value="F:RNA polymerase II cis-regulatory region sequence-specific DNA binding"/>
    <property type="evidence" value="ECO:0007669"/>
    <property type="project" value="TreeGrafter"/>
</dbReference>
<keyword evidence="8 12" id="KW-0238">DNA-binding</keyword>
<dbReference type="Pfam" id="PF00250">
    <property type="entry name" value="Forkhead"/>
    <property type="match status" value="1"/>
</dbReference>
<dbReference type="EMBL" id="CAJHNH020003032">
    <property type="protein sequence ID" value="CAG5128372.1"/>
    <property type="molecule type" value="Genomic_DNA"/>
</dbReference>
<feature type="compositionally biased region" description="Polar residues" evidence="13">
    <location>
        <begin position="433"/>
        <end position="465"/>
    </location>
</feature>
<organism evidence="15 16">
    <name type="scientific">Candidula unifasciata</name>
    <dbReference type="NCBI Taxonomy" id="100452"/>
    <lineage>
        <taxon>Eukaryota</taxon>
        <taxon>Metazoa</taxon>
        <taxon>Spiralia</taxon>
        <taxon>Lophotrochozoa</taxon>
        <taxon>Mollusca</taxon>
        <taxon>Gastropoda</taxon>
        <taxon>Heterobranchia</taxon>
        <taxon>Euthyneura</taxon>
        <taxon>Panpulmonata</taxon>
        <taxon>Eupulmonata</taxon>
        <taxon>Stylommatophora</taxon>
        <taxon>Helicina</taxon>
        <taxon>Helicoidea</taxon>
        <taxon>Geomitridae</taxon>
        <taxon>Candidula</taxon>
    </lineage>
</organism>
<dbReference type="InterPro" id="IPR032067">
    <property type="entry name" value="FOXO-TAD"/>
</dbReference>
<keyword evidence="16" id="KW-1185">Reference proteome</keyword>
<evidence type="ECO:0000256" key="13">
    <source>
        <dbReference type="SAM" id="MobiDB-lite"/>
    </source>
</evidence>
<dbReference type="PRINTS" id="PR00053">
    <property type="entry name" value="FORKHEAD"/>
</dbReference>
<protein>
    <recommendedName>
        <fullName evidence="11">Forkhead box protein O</fullName>
    </recommendedName>
</protein>
<evidence type="ECO:0000256" key="5">
    <source>
        <dbReference type="ARBA" id="ARBA00022553"/>
    </source>
</evidence>
<keyword evidence="3" id="KW-0217">Developmental protein</keyword>
<evidence type="ECO:0000256" key="2">
    <source>
        <dbReference type="ARBA" id="ARBA00004496"/>
    </source>
</evidence>
<dbReference type="GO" id="GO:0005634">
    <property type="term" value="C:nucleus"/>
    <property type="evidence" value="ECO:0007669"/>
    <property type="project" value="UniProtKB-SubCell"/>
</dbReference>
<dbReference type="PROSITE" id="PS00658">
    <property type="entry name" value="FORK_HEAD_2"/>
    <property type="match status" value="1"/>
</dbReference>
<keyword evidence="4" id="KW-0963">Cytoplasm</keyword>
<evidence type="ECO:0000256" key="8">
    <source>
        <dbReference type="ARBA" id="ARBA00023125"/>
    </source>
</evidence>
<evidence type="ECO:0000256" key="12">
    <source>
        <dbReference type="PROSITE-ProRule" id="PRU00089"/>
    </source>
</evidence>
<evidence type="ECO:0000256" key="6">
    <source>
        <dbReference type="ARBA" id="ARBA00022604"/>
    </source>
</evidence>
<feature type="region of interest" description="Disordered" evidence="13">
    <location>
        <begin position="395"/>
        <end position="475"/>
    </location>
</feature>
<evidence type="ECO:0000256" key="7">
    <source>
        <dbReference type="ARBA" id="ARBA00023015"/>
    </source>
</evidence>
<evidence type="ECO:0000256" key="1">
    <source>
        <dbReference type="ARBA" id="ARBA00004123"/>
    </source>
</evidence>
<keyword evidence="9" id="KW-0804">Transcription</keyword>
<evidence type="ECO:0000313" key="16">
    <source>
        <dbReference type="Proteomes" id="UP000678393"/>
    </source>
</evidence>
<dbReference type="SMART" id="SM00339">
    <property type="entry name" value="FH"/>
    <property type="match status" value="1"/>
</dbReference>
<feature type="compositionally biased region" description="Low complexity" evidence="13">
    <location>
        <begin position="466"/>
        <end position="475"/>
    </location>
</feature>
<name>A0A8S3ZM78_9EUPU</name>
<dbReference type="SUPFAM" id="SSF46785">
    <property type="entry name" value="Winged helix' DNA-binding domain"/>
    <property type="match status" value="1"/>
</dbReference>
<feature type="compositionally biased region" description="Polar residues" evidence="13">
    <location>
        <begin position="403"/>
        <end position="425"/>
    </location>
</feature>
<feature type="domain" description="Fork-head" evidence="14">
    <location>
        <begin position="74"/>
        <end position="167"/>
    </location>
</feature>
<dbReference type="Proteomes" id="UP000678393">
    <property type="component" value="Unassembled WGS sequence"/>
</dbReference>
<dbReference type="Gene3D" id="1.10.10.10">
    <property type="entry name" value="Winged helix-like DNA-binding domain superfamily/Winged helix DNA-binding domain"/>
    <property type="match status" value="1"/>
</dbReference>
<keyword evidence="10 12" id="KW-0539">Nucleus</keyword>
<feature type="compositionally biased region" description="Low complexity" evidence="13">
    <location>
        <begin position="302"/>
        <end position="317"/>
    </location>
</feature>
<feature type="DNA-binding region" description="Fork-head" evidence="12">
    <location>
        <begin position="74"/>
        <end position="167"/>
    </location>
</feature>
<dbReference type="AlphaFoldDB" id="A0A8S3ZM78"/>
<dbReference type="PANTHER" id="PTHR45767">
    <property type="entry name" value="FORKHEAD BOX PROTEIN O"/>
    <property type="match status" value="1"/>
</dbReference>
<dbReference type="GO" id="GO:0000981">
    <property type="term" value="F:DNA-binding transcription factor activity, RNA polymerase II-specific"/>
    <property type="evidence" value="ECO:0007669"/>
    <property type="project" value="TreeGrafter"/>
</dbReference>
<dbReference type="OrthoDB" id="5954824at2759"/>
<feature type="region of interest" description="Disordered" evidence="13">
    <location>
        <begin position="301"/>
        <end position="327"/>
    </location>
</feature>
<proteinExistence type="predicted"/>
<dbReference type="Pfam" id="PF16676">
    <property type="entry name" value="FOXO-TAD"/>
    <property type="match status" value="1"/>
</dbReference>
<dbReference type="GO" id="GO:0005737">
    <property type="term" value="C:cytoplasm"/>
    <property type="evidence" value="ECO:0007669"/>
    <property type="project" value="UniProtKB-SubCell"/>
</dbReference>
<dbReference type="InterPro" id="IPR030456">
    <property type="entry name" value="TF_fork_head_CS_2"/>
</dbReference>
<evidence type="ECO:0000256" key="4">
    <source>
        <dbReference type="ARBA" id="ARBA00022490"/>
    </source>
</evidence>
<dbReference type="InterPro" id="IPR001766">
    <property type="entry name" value="Fork_head_dom"/>
</dbReference>
<keyword evidence="5" id="KW-0597">Phosphoprotein</keyword>
<evidence type="ECO:0000256" key="10">
    <source>
        <dbReference type="ARBA" id="ARBA00023242"/>
    </source>
</evidence>
<comment type="caution">
    <text evidence="15">The sequence shown here is derived from an EMBL/GenBank/DDBJ whole genome shotgun (WGS) entry which is preliminary data.</text>
</comment>
<evidence type="ECO:0000256" key="3">
    <source>
        <dbReference type="ARBA" id="ARBA00022473"/>
    </source>
</evidence>
<keyword evidence="6" id="KW-0341">Growth regulation</keyword>
<dbReference type="PROSITE" id="PS50039">
    <property type="entry name" value="FORK_HEAD_3"/>
    <property type="match status" value="1"/>
</dbReference>
<evidence type="ECO:0000313" key="15">
    <source>
        <dbReference type="EMBL" id="CAG5128372.1"/>
    </source>
</evidence>
<evidence type="ECO:0000256" key="11">
    <source>
        <dbReference type="ARBA" id="ARBA00039893"/>
    </source>
</evidence>
<feature type="region of interest" description="Disordered" evidence="13">
    <location>
        <begin position="153"/>
        <end position="172"/>
    </location>
</feature>
<comment type="subcellular location">
    <subcellularLocation>
        <location evidence="2">Cytoplasm</location>
    </subcellularLocation>
    <subcellularLocation>
        <location evidence="1 12">Nucleus</location>
    </subcellularLocation>
</comment>
<feature type="region of interest" description="Disordered" evidence="13">
    <location>
        <begin position="23"/>
        <end position="68"/>
    </location>
</feature>
<reference evidence="15" key="1">
    <citation type="submission" date="2021-04" db="EMBL/GenBank/DDBJ databases">
        <authorList>
            <consortium name="Molecular Ecology Group"/>
        </authorList>
    </citation>
    <scope>NUCLEOTIDE SEQUENCE</scope>
</reference>
<dbReference type="CDD" id="cd20061">
    <property type="entry name" value="FH_FOXO3"/>
    <property type="match status" value="1"/>
</dbReference>
<evidence type="ECO:0000256" key="9">
    <source>
        <dbReference type="ARBA" id="ARBA00023163"/>
    </source>
</evidence>
<dbReference type="FunFam" id="1.10.10.10:FF:000032">
    <property type="entry name" value="Forkhead box protein O4"/>
    <property type="match status" value="1"/>
</dbReference>
<dbReference type="InterPro" id="IPR036390">
    <property type="entry name" value="WH_DNA-bd_sf"/>
</dbReference>
<dbReference type="PANTHER" id="PTHR45767:SF2">
    <property type="entry name" value="FORKHEAD BOX PROTEIN O"/>
    <property type="match status" value="1"/>
</dbReference>
<sequence>MDHQTDLHFDYELNPEPQFMRVRSNTWPQKPSREPEPQNSPIVGEEASNGADHQTTKDPLGLTAKKSGSRRNAWGNLSYADLITKAIHSSPEKRLTLSQIYDWMVQNVPYFKDKGDSTSSAGWKNSIRHNLSLHSRFMRIQNEGTGKSSWWVLNPDAKPGKTPRRRAGSMEQTKCYEKKRGRIRKKLEGLRANLENGILSPNGCDDFLDGLGYVGNFRERTGSSTSNCSRLSPISAMAEADLSSNVGQSISSNHWSSEVSNSPTMYPENVYSVVPLLGGMNLSNHNNFTMDIANSMNGTYLSDSSSDYSQSSPGVDSQYPQLPTPSPYISQQQQQQQMNAMEFHPQNINNTQSFNNAPQLHVRPNPVNNGPASFSPAELYNENYSDSVLGMKPDALSPVHMSSPGSLTVNTHLNSPEQGSPNSGPFTHHSPHQGLQPQTGHASGLTQHACQLSPQQNGHLRQQHPSSAMSLQQQQALHQAACDSILRDALTRGAAGFRPPTATNGSSPALTLPHQGSGNMNNIPCSGFALNSNQFTYFQALNAGHFHGKNTNCTHNHAVSFHGVGGVGSSTMGLPVDIDMELMSMSAMDYDMEQVIKNEIMFEGKLDFTFDSGAAAVGQNVVH</sequence>
<gene>
    <name evidence="15" type="ORF">CUNI_LOCUS13930</name>
</gene>
<accession>A0A8S3ZM78</accession>
<keyword evidence="7" id="KW-0805">Transcription regulation</keyword>
<evidence type="ECO:0000259" key="14">
    <source>
        <dbReference type="PROSITE" id="PS50039"/>
    </source>
</evidence>
<dbReference type="InterPro" id="IPR036388">
    <property type="entry name" value="WH-like_DNA-bd_sf"/>
</dbReference>